<evidence type="ECO:0000313" key="2">
    <source>
        <dbReference type="EMBL" id="JAH39977.1"/>
    </source>
</evidence>
<accession>A0A0E9SFF1</accession>
<dbReference type="EMBL" id="GBXM01068600">
    <property type="protein sequence ID" value="JAH39977.1"/>
    <property type="molecule type" value="Transcribed_RNA"/>
</dbReference>
<name>A0A0E9SFF1_ANGAN</name>
<dbReference type="AlphaFoldDB" id="A0A0E9SFF1"/>
<organism evidence="2">
    <name type="scientific">Anguilla anguilla</name>
    <name type="common">European freshwater eel</name>
    <name type="synonym">Muraena anguilla</name>
    <dbReference type="NCBI Taxonomy" id="7936"/>
    <lineage>
        <taxon>Eukaryota</taxon>
        <taxon>Metazoa</taxon>
        <taxon>Chordata</taxon>
        <taxon>Craniata</taxon>
        <taxon>Vertebrata</taxon>
        <taxon>Euteleostomi</taxon>
        <taxon>Actinopterygii</taxon>
        <taxon>Neopterygii</taxon>
        <taxon>Teleostei</taxon>
        <taxon>Anguilliformes</taxon>
        <taxon>Anguillidae</taxon>
        <taxon>Anguilla</taxon>
    </lineage>
</organism>
<proteinExistence type="predicted"/>
<protein>
    <submittedName>
        <fullName evidence="2">Uncharacterized protein</fullName>
    </submittedName>
</protein>
<feature type="compositionally biased region" description="Polar residues" evidence="1">
    <location>
        <begin position="10"/>
        <end position="20"/>
    </location>
</feature>
<evidence type="ECO:0000256" key="1">
    <source>
        <dbReference type="SAM" id="MobiDB-lite"/>
    </source>
</evidence>
<sequence length="20" mass="2448">MLSLRCVRRSTLSWQREPQT</sequence>
<feature type="region of interest" description="Disordered" evidence="1">
    <location>
        <begin position="1"/>
        <end position="20"/>
    </location>
</feature>
<reference evidence="2" key="2">
    <citation type="journal article" date="2015" name="Fish Shellfish Immunol.">
        <title>Early steps in the European eel (Anguilla anguilla)-Vibrio vulnificus interaction in the gills: Role of the RtxA13 toxin.</title>
        <authorList>
            <person name="Callol A."/>
            <person name="Pajuelo D."/>
            <person name="Ebbesson L."/>
            <person name="Teles M."/>
            <person name="MacKenzie S."/>
            <person name="Amaro C."/>
        </authorList>
    </citation>
    <scope>NUCLEOTIDE SEQUENCE</scope>
</reference>
<reference evidence="2" key="1">
    <citation type="submission" date="2014-11" db="EMBL/GenBank/DDBJ databases">
        <authorList>
            <person name="Amaro Gonzalez C."/>
        </authorList>
    </citation>
    <scope>NUCLEOTIDE SEQUENCE</scope>
</reference>